<keyword evidence="1" id="KW-0812">Transmembrane</keyword>
<evidence type="ECO:0000313" key="5">
    <source>
        <dbReference type="EMBL" id="TFF66479.1"/>
    </source>
</evidence>
<dbReference type="InterPro" id="IPR018702">
    <property type="entry name" value="DUF2207"/>
</dbReference>
<feature type="transmembrane region" description="Helical" evidence="1">
    <location>
        <begin position="266"/>
        <end position="285"/>
    </location>
</feature>
<dbReference type="InterPro" id="IPR048389">
    <property type="entry name" value="YciQ-like_C"/>
</dbReference>
<feature type="domain" description="Predicted membrane protein YciQ-like C-terminal" evidence="4">
    <location>
        <begin position="440"/>
        <end position="499"/>
    </location>
</feature>
<keyword evidence="2" id="KW-0732">Signal</keyword>
<evidence type="ECO:0000313" key="6">
    <source>
        <dbReference type="Proteomes" id="UP000297454"/>
    </source>
</evidence>
<organism evidence="5 6">
    <name type="scientific">Helcococcus ovis</name>
    <dbReference type="NCBI Taxonomy" id="72026"/>
    <lineage>
        <taxon>Bacteria</taxon>
        <taxon>Bacillati</taxon>
        <taxon>Bacillota</taxon>
        <taxon>Tissierellia</taxon>
        <taxon>Tissierellales</taxon>
        <taxon>Peptoniphilaceae</taxon>
        <taxon>Helcococcus</taxon>
    </lineage>
</organism>
<dbReference type="OrthoDB" id="46834at2"/>
<feature type="domain" description="DUF2207" evidence="3">
    <location>
        <begin position="27"/>
        <end position="189"/>
    </location>
</feature>
<sequence>MVKFMKKIVTLTLVFLMLFANISFANSIDSINIKAEIKKDGSVMITDHRIFKIDKGTEHFISLGNLADSTVTDFKVFDNSNKLLKKIDKWNVNASREEKNGKYGINHTSNGIELCFGIGELGKKEFTIQYRVTNFIKNLNDGNQTFYWKFINENMDPIDFVNIEVTNEIGYKFETPKTRIWGYGYKGNTQIFSDKLIATTAKSNPSINYMVLLGIFEGKVFDSQSNFDKSTEQLIEQSRQGSFIYRKDGSKQYYKNQKDNGGLFKSIWKIVVVFFALTGAGSLAISKRRKDNLKFEETDELNYYRDLPDENFLISDYLVEEANVQSIISALLLKWIVEERLVNKKIEEGFIFKKEKDVFKINFTDTRPFDSTIEKDFWDIVLKACGKDDILTQSELNSYIKNNTKRFNTWMESINKTSKNYLIRNNYVKEQSKKSFLGSTLYERTEKGINLQKQIYGFKKYLLDFSLLNERDVNYVKLWDSYMVWAAYLGITKEVYEQFKVVDPQFEQQVYYNPSTFIYINSISDSVYNSSIQSSYSGFGGTSFGGGGGGSFGGGFGGGSR</sequence>
<protein>
    <submittedName>
        <fullName evidence="5">DUF2207 domain-containing protein</fullName>
    </submittedName>
</protein>
<feature type="signal peptide" evidence="2">
    <location>
        <begin position="1"/>
        <end position="25"/>
    </location>
</feature>
<dbReference type="EMBL" id="SCFR01000010">
    <property type="protein sequence ID" value="TFF66479.1"/>
    <property type="molecule type" value="Genomic_DNA"/>
</dbReference>
<evidence type="ECO:0000259" key="4">
    <source>
        <dbReference type="Pfam" id="PF20990"/>
    </source>
</evidence>
<proteinExistence type="predicted"/>
<keyword evidence="1" id="KW-1133">Transmembrane helix</keyword>
<name>A0A4R9C3B6_9FIRM</name>
<evidence type="ECO:0000259" key="3">
    <source>
        <dbReference type="Pfam" id="PF09972"/>
    </source>
</evidence>
<dbReference type="Proteomes" id="UP000297454">
    <property type="component" value="Unassembled WGS sequence"/>
</dbReference>
<accession>A0A4R9C3B6</accession>
<dbReference type="AlphaFoldDB" id="A0A4R9C3B6"/>
<keyword evidence="1" id="KW-0472">Membrane</keyword>
<feature type="chain" id="PRO_5043195222" evidence="2">
    <location>
        <begin position="26"/>
        <end position="561"/>
    </location>
</feature>
<keyword evidence="6" id="KW-1185">Reference proteome</keyword>
<dbReference type="Pfam" id="PF20990">
    <property type="entry name" value="DUF2207_C"/>
    <property type="match status" value="1"/>
</dbReference>
<gene>
    <name evidence="5" type="ORF">EQF91_04020</name>
</gene>
<dbReference type="Pfam" id="PF09972">
    <property type="entry name" value="DUF2207"/>
    <property type="match status" value="1"/>
</dbReference>
<comment type="caution">
    <text evidence="5">The sequence shown here is derived from an EMBL/GenBank/DDBJ whole genome shotgun (WGS) entry which is preliminary data.</text>
</comment>
<reference evidence="5 6" key="1">
    <citation type="submission" date="2019-01" db="EMBL/GenBank/DDBJ databases">
        <title>Draft Genome Sequences of Helcococcus ovis Strains Isolated from the Uterus and Vagina of Dairy Cows with Metritis.</title>
        <authorList>
            <person name="Cunha F."/>
            <person name="Jeon S.J."/>
            <person name="Kutzer P."/>
            <person name="Galvao K.N."/>
        </authorList>
    </citation>
    <scope>NUCLEOTIDE SEQUENCE [LARGE SCALE GENOMIC DNA]</scope>
    <source>
        <strain evidence="5 6">KG-37</strain>
    </source>
</reference>
<evidence type="ECO:0000256" key="2">
    <source>
        <dbReference type="SAM" id="SignalP"/>
    </source>
</evidence>
<evidence type="ECO:0000256" key="1">
    <source>
        <dbReference type="SAM" id="Phobius"/>
    </source>
</evidence>